<dbReference type="InterPro" id="IPR013083">
    <property type="entry name" value="Znf_RING/FYVE/PHD"/>
</dbReference>
<evidence type="ECO:0000256" key="2">
    <source>
        <dbReference type="ARBA" id="ARBA00004718"/>
    </source>
</evidence>
<feature type="domain" description="SP-RING-type" evidence="12">
    <location>
        <begin position="214"/>
        <end position="295"/>
    </location>
</feature>
<dbReference type="GO" id="GO:0061665">
    <property type="term" value="F:SUMO ligase activity"/>
    <property type="evidence" value="ECO:0007669"/>
    <property type="project" value="TreeGrafter"/>
</dbReference>
<evidence type="ECO:0000259" key="12">
    <source>
        <dbReference type="PROSITE" id="PS51044"/>
    </source>
</evidence>
<dbReference type="UniPathway" id="UPA00886"/>
<dbReference type="GO" id="GO:0005634">
    <property type="term" value="C:nucleus"/>
    <property type="evidence" value="ECO:0007669"/>
    <property type="project" value="UniProtKB-SubCell"/>
</dbReference>
<evidence type="ECO:0000259" key="13">
    <source>
        <dbReference type="PROSITE" id="PS51466"/>
    </source>
</evidence>
<keyword evidence="4" id="KW-0808">Transferase</keyword>
<dbReference type="GO" id="GO:0016874">
    <property type="term" value="F:ligase activity"/>
    <property type="evidence" value="ECO:0007669"/>
    <property type="project" value="UniProtKB-KW"/>
</dbReference>
<dbReference type="InterPro" id="IPR004181">
    <property type="entry name" value="Znf_MIZ"/>
</dbReference>
<name>A0A2J7QJR9_9NEOP</name>
<dbReference type="FunFam" id="3.30.40.10:FF:000247">
    <property type="entry name" value="Uncharacterized protein, isoform B"/>
    <property type="match status" value="1"/>
</dbReference>
<evidence type="ECO:0000313" key="15">
    <source>
        <dbReference type="Proteomes" id="UP000235965"/>
    </source>
</evidence>
<dbReference type="FunFam" id="2.60.120.780:FF:000001">
    <property type="entry name" value="E3 SUMO-protein ligase PIAS2 isoform X1"/>
    <property type="match status" value="1"/>
</dbReference>
<evidence type="ECO:0000256" key="10">
    <source>
        <dbReference type="PROSITE-ProRule" id="PRU00452"/>
    </source>
</evidence>
<feature type="compositionally biased region" description="Polar residues" evidence="11">
    <location>
        <begin position="376"/>
        <end position="397"/>
    </location>
</feature>
<dbReference type="GO" id="GO:0097240">
    <property type="term" value="P:chromosome attachment to the nuclear envelope"/>
    <property type="evidence" value="ECO:0007669"/>
    <property type="project" value="UniProtKB-ARBA"/>
</dbReference>
<evidence type="ECO:0000256" key="11">
    <source>
        <dbReference type="SAM" id="MobiDB-lite"/>
    </source>
</evidence>
<evidence type="ECO:0000313" key="14">
    <source>
        <dbReference type="EMBL" id="PNF28825.1"/>
    </source>
</evidence>
<keyword evidence="15" id="KW-1185">Reference proteome</keyword>
<keyword evidence="9" id="KW-0539">Nucleus</keyword>
<dbReference type="PROSITE" id="PS51466">
    <property type="entry name" value="PINIT"/>
    <property type="match status" value="1"/>
</dbReference>
<keyword evidence="6 10" id="KW-0863">Zinc-finger</keyword>
<dbReference type="OrthoDB" id="10263264at2759"/>
<feature type="compositionally biased region" description="Polar residues" evidence="11">
    <location>
        <begin position="490"/>
        <end position="501"/>
    </location>
</feature>
<dbReference type="GO" id="GO:0000785">
    <property type="term" value="C:chromatin"/>
    <property type="evidence" value="ECO:0007669"/>
    <property type="project" value="TreeGrafter"/>
</dbReference>
<dbReference type="PROSITE" id="PS51044">
    <property type="entry name" value="ZF_SP_RING"/>
    <property type="match status" value="1"/>
</dbReference>
<feature type="region of interest" description="Disordered" evidence="11">
    <location>
        <begin position="363"/>
        <end position="507"/>
    </location>
</feature>
<feature type="compositionally biased region" description="Low complexity" evidence="11">
    <location>
        <begin position="403"/>
        <end position="432"/>
    </location>
</feature>
<keyword evidence="14" id="KW-0436">Ligase</keyword>
<organism evidence="14 15">
    <name type="scientific">Cryptotermes secundus</name>
    <dbReference type="NCBI Taxonomy" id="105785"/>
    <lineage>
        <taxon>Eukaryota</taxon>
        <taxon>Metazoa</taxon>
        <taxon>Ecdysozoa</taxon>
        <taxon>Arthropoda</taxon>
        <taxon>Hexapoda</taxon>
        <taxon>Insecta</taxon>
        <taxon>Pterygota</taxon>
        <taxon>Neoptera</taxon>
        <taxon>Polyneoptera</taxon>
        <taxon>Dictyoptera</taxon>
        <taxon>Blattodea</taxon>
        <taxon>Blattoidea</taxon>
        <taxon>Termitoidae</taxon>
        <taxon>Kalotermitidae</taxon>
        <taxon>Cryptotermitinae</taxon>
        <taxon>Cryptotermes</taxon>
    </lineage>
</organism>
<reference evidence="14 15" key="1">
    <citation type="submission" date="2017-12" db="EMBL/GenBank/DDBJ databases">
        <title>Hemimetabolous genomes reveal molecular basis of termite eusociality.</title>
        <authorList>
            <person name="Harrison M.C."/>
            <person name="Jongepier E."/>
            <person name="Robertson H.M."/>
            <person name="Arning N."/>
            <person name="Bitard-Feildel T."/>
            <person name="Chao H."/>
            <person name="Childers C.P."/>
            <person name="Dinh H."/>
            <person name="Doddapaneni H."/>
            <person name="Dugan S."/>
            <person name="Gowin J."/>
            <person name="Greiner C."/>
            <person name="Han Y."/>
            <person name="Hu H."/>
            <person name="Hughes D.S.T."/>
            <person name="Huylmans A.-K."/>
            <person name="Kemena C."/>
            <person name="Kremer L.P.M."/>
            <person name="Lee S.L."/>
            <person name="Lopez-Ezquerra A."/>
            <person name="Mallet L."/>
            <person name="Monroy-Kuhn J.M."/>
            <person name="Moser A."/>
            <person name="Murali S.C."/>
            <person name="Muzny D.M."/>
            <person name="Otani S."/>
            <person name="Piulachs M.-D."/>
            <person name="Poelchau M."/>
            <person name="Qu J."/>
            <person name="Schaub F."/>
            <person name="Wada-Katsumata A."/>
            <person name="Worley K.C."/>
            <person name="Xie Q."/>
            <person name="Ylla G."/>
            <person name="Poulsen M."/>
            <person name="Gibbs R.A."/>
            <person name="Schal C."/>
            <person name="Richards S."/>
            <person name="Belles X."/>
            <person name="Korb J."/>
            <person name="Bornberg-Bauer E."/>
        </authorList>
    </citation>
    <scope>NUCLEOTIDE SEQUENCE [LARGE SCALE GENOMIC DNA]</scope>
    <source>
        <tissue evidence="14">Whole body</tissue>
    </source>
</reference>
<dbReference type="Proteomes" id="UP000235965">
    <property type="component" value="Unassembled WGS sequence"/>
</dbReference>
<dbReference type="InterPro" id="IPR023321">
    <property type="entry name" value="PINIT"/>
</dbReference>
<protein>
    <submittedName>
        <fullName evidence="14">E3 SUMO-protein ligase PIAS3</fullName>
    </submittedName>
</protein>
<dbReference type="PANTHER" id="PTHR10782">
    <property type="entry name" value="ZINC FINGER MIZ DOMAIN-CONTAINING PROTEIN"/>
    <property type="match status" value="1"/>
</dbReference>
<dbReference type="AlphaFoldDB" id="A0A2J7QJR9"/>
<accession>A0A2J7QJR9</accession>
<dbReference type="InterPro" id="IPR038654">
    <property type="entry name" value="PINIT_sf"/>
</dbReference>
<dbReference type="PANTHER" id="PTHR10782:SF94">
    <property type="entry name" value="SUPPRESSOR OF VARIEGATION 2-10, ISOFORM I"/>
    <property type="match status" value="1"/>
</dbReference>
<dbReference type="Gene3D" id="3.30.40.10">
    <property type="entry name" value="Zinc/RING finger domain, C3HC4 (zinc finger)"/>
    <property type="match status" value="1"/>
</dbReference>
<evidence type="ECO:0000256" key="6">
    <source>
        <dbReference type="ARBA" id="ARBA00022771"/>
    </source>
</evidence>
<comment type="similarity">
    <text evidence="3">Belongs to the PIAS family.</text>
</comment>
<dbReference type="Pfam" id="PF14324">
    <property type="entry name" value="PINIT"/>
    <property type="match status" value="1"/>
</dbReference>
<dbReference type="GO" id="GO:0003712">
    <property type="term" value="F:transcription coregulator activity"/>
    <property type="evidence" value="ECO:0007669"/>
    <property type="project" value="TreeGrafter"/>
</dbReference>
<dbReference type="Gene3D" id="2.60.120.780">
    <property type="entry name" value="PINIT domain"/>
    <property type="match status" value="1"/>
</dbReference>
<feature type="domain" description="PINIT" evidence="13">
    <location>
        <begin position="17"/>
        <end position="182"/>
    </location>
</feature>
<evidence type="ECO:0000256" key="3">
    <source>
        <dbReference type="ARBA" id="ARBA00005383"/>
    </source>
</evidence>
<evidence type="ECO:0000256" key="5">
    <source>
        <dbReference type="ARBA" id="ARBA00022723"/>
    </source>
</evidence>
<sequence>MYPNNMYQYQPKASPPASTASNYPVHPDVRLKRLPFFDMMGELLKPSSLVPQGTQRLQEGNFVFHLTPQQATDIASSRDLRPGTKVEYAIQVQMRFCLLETSCEQDDFFPPGICVKVNGKMCPLPNPIPTNKPGVEPKRPPRPVNITTMVKLSPTVANHITVSWNAEYGRGYAIAVYLVRKLTSSELLQRLKTRGVRHSDFTRGLIKEKLAEDADCEIATTSLRVSLVCPLGKMRMSTPCRASTCYHLQCFDASLYLQMNERKPTWMCPVCDKPALYDNLVIDGYFQQVLLSGKLSADGNEIQLHQDGSWSSLIVKKEQTRVLSPVPQEKPVVKIETVSDELEVIQSPPKDEPKTKVTVVDLTLSDSEDEAEVPLKTNTTVKPDSSNQAVNSVSGNRVHSDTGVSSSGGSAGGNSSHTGLSSVSSSGYMSPSVITLDSPSPPATPTPPAPPPPPMQPLPGRSPGLRMPHPIFPNSMYLPSVPTFLDLDSDSNSPQSSNTTPLYPPRY</sequence>
<comment type="pathway">
    <text evidence="2">Protein modification; protein sumoylation.</text>
</comment>
<keyword evidence="5" id="KW-0479">Metal-binding</keyword>
<feature type="compositionally biased region" description="Pro residues" evidence="11">
    <location>
        <begin position="439"/>
        <end position="457"/>
    </location>
</feature>
<proteinExistence type="inferred from homology"/>
<dbReference type="CDD" id="cd16790">
    <property type="entry name" value="SP-RING_PIAS"/>
    <property type="match status" value="1"/>
</dbReference>
<dbReference type="GO" id="GO:0016925">
    <property type="term" value="P:protein sumoylation"/>
    <property type="evidence" value="ECO:0007669"/>
    <property type="project" value="UniProtKB-UniPathway"/>
</dbReference>
<dbReference type="GO" id="GO:0006357">
    <property type="term" value="P:regulation of transcription by RNA polymerase II"/>
    <property type="evidence" value="ECO:0007669"/>
    <property type="project" value="TreeGrafter"/>
</dbReference>
<dbReference type="Pfam" id="PF02891">
    <property type="entry name" value="zf-MIZ"/>
    <property type="match status" value="1"/>
</dbReference>
<evidence type="ECO:0000256" key="4">
    <source>
        <dbReference type="ARBA" id="ARBA00022679"/>
    </source>
</evidence>
<comment type="subcellular location">
    <subcellularLocation>
        <location evidence="1">Nucleus</location>
    </subcellularLocation>
</comment>
<dbReference type="GO" id="GO:0008270">
    <property type="term" value="F:zinc ion binding"/>
    <property type="evidence" value="ECO:0007669"/>
    <property type="project" value="UniProtKB-KW"/>
</dbReference>
<feature type="region of interest" description="Disordered" evidence="11">
    <location>
        <begin position="1"/>
        <end position="24"/>
    </location>
</feature>
<keyword evidence="8" id="KW-0862">Zinc</keyword>
<keyword evidence="7" id="KW-0833">Ubl conjugation pathway</keyword>
<evidence type="ECO:0000256" key="1">
    <source>
        <dbReference type="ARBA" id="ARBA00004123"/>
    </source>
</evidence>
<dbReference type="EMBL" id="NEVH01013549">
    <property type="protein sequence ID" value="PNF28825.1"/>
    <property type="molecule type" value="Genomic_DNA"/>
</dbReference>
<gene>
    <name evidence="14" type="ORF">B7P43_G04420</name>
</gene>
<comment type="caution">
    <text evidence="14">The sequence shown here is derived from an EMBL/GenBank/DDBJ whole genome shotgun (WGS) entry which is preliminary data.</text>
</comment>
<evidence type="ECO:0000256" key="9">
    <source>
        <dbReference type="ARBA" id="ARBA00023242"/>
    </source>
</evidence>
<evidence type="ECO:0000256" key="7">
    <source>
        <dbReference type="ARBA" id="ARBA00022786"/>
    </source>
</evidence>
<evidence type="ECO:0000256" key="8">
    <source>
        <dbReference type="ARBA" id="ARBA00022833"/>
    </source>
</evidence>